<reference evidence="2 3" key="1">
    <citation type="submission" date="2019-09" db="EMBL/GenBank/DDBJ databases">
        <title>Phylogeny of genus Pseudoclavibacter and closely related genus.</title>
        <authorList>
            <person name="Li Y."/>
        </authorList>
    </citation>
    <scope>NUCLEOTIDE SEQUENCE [LARGE SCALE GENOMIC DNA]</scope>
    <source>
        <strain evidence="2 3">THG-MD12</strain>
    </source>
</reference>
<evidence type="ECO:0000313" key="2">
    <source>
        <dbReference type="EMBL" id="KAB1639461.1"/>
    </source>
</evidence>
<organism evidence="2 3">
    <name type="scientific">Pseudoclavibacter terrae</name>
    <dbReference type="NCBI Taxonomy" id="1530195"/>
    <lineage>
        <taxon>Bacteria</taxon>
        <taxon>Bacillati</taxon>
        <taxon>Actinomycetota</taxon>
        <taxon>Actinomycetes</taxon>
        <taxon>Micrococcales</taxon>
        <taxon>Microbacteriaceae</taxon>
        <taxon>Pseudoclavibacter</taxon>
    </lineage>
</organism>
<name>A0A7J5B723_9MICO</name>
<evidence type="ECO:0000256" key="1">
    <source>
        <dbReference type="SAM" id="Phobius"/>
    </source>
</evidence>
<dbReference type="EMBL" id="WBJX01000001">
    <property type="protein sequence ID" value="KAB1639461.1"/>
    <property type="molecule type" value="Genomic_DNA"/>
</dbReference>
<sequence length="472" mass="48855">MSTELSSPDARTGRGFRKTFILAVVVLALLAAGLAVGNILQGPRVASTAVNAIGTVEQQGTRLVLTPNQRLREIDPAQVVLEPAADYSLSQDDGTITLTFEQLLAYDTNYTLTVQDAVSSSTGVASTLETQFATPQLDVSTLVRGAISTGGSLEDRVVETNVSGGGEPRILFTAPRIQEYALTDAFVAVIEQDTAGLGTVGVAPRAEPGPAVPLNVDATGSFSSLAADAESGLIGFVIDGMHADGQTELVRSLFVFDTSDTSFRPKQVAGPDGAPLMVSAWAFAPRTGALIAQTLDEQLYLVNVLAGTPAEPIGQAQHFHGFVPGTATAVTSGVGGYTLFDLSSGTAEALTPAPISLSETQYLTQTSVLSQDGTQISAVADAAAGLADVTVELADAAGQRTLFDPGESGEWLRDICVSPNGQYLAVETGLGAQGPDGYAVLPGMKQSTTTVIDIASGAELRRLTGFLTSWCR</sequence>
<dbReference type="AlphaFoldDB" id="A0A7J5B723"/>
<keyword evidence="3" id="KW-1185">Reference proteome</keyword>
<feature type="transmembrane region" description="Helical" evidence="1">
    <location>
        <begin position="20"/>
        <end position="40"/>
    </location>
</feature>
<evidence type="ECO:0008006" key="4">
    <source>
        <dbReference type="Google" id="ProtNLM"/>
    </source>
</evidence>
<dbReference type="InterPro" id="IPR015943">
    <property type="entry name" value="WD40/YVTN_repeat-like_dom_sf"/>
</dbReference>
<keyword evidence="1" id="KW-0812">Transmembrane</keyword>
<dbReference type="OrthoDB" id="5057864at2"/>
<dbReference type="Gene3D" id="2.130.10.10">
    <property type="entry name" value="YVTN repeat-like/Quinoprotein amine dehydrogenase"/>
    <property type="match status" value="1"/>
</dbReference>
<comment type="caution">
    <text evidence="2">The sequence shown here is derived from an EMBL/GenBank/DDBJ whole genome shotgun (WGS) entry which is preliminary data.</text>
</comment>
<dbReference type="Proteomes" id="UP000490386">
    <property type="component" value="Unassembled WGS sequence"/>
</dbReference>
<evidence type="ECO:0000313" key="3">
    <source>
        <dbReference type="Proteomes" id="UP000490386"/>
    </source>
</evidence>
<keyword evidence="1" id="KW-0472">Membrane</keyword>
<dbReference type="SUPFAM" id="SSF82171">
    <property type="entry name" value="DPP6 N-terminal domain-like"/>
    <property type="match status" value="1"/>
</dbReference>
<keyword evidence="1" id="KW-1133">Transmembrane helix</keyword>
<proteinExistence type="predicted"/>
<accession>A0A7J5B723</accession>
<protein>
    <recommendedName>
        <fullName evidence="4">SbsA Ig-like domain-containing protein</fullName>
    </recommendedName>
</protein>
<dbReference type="RefSeq" id="WP_151422610.1">
    <property type="nucleotide sequence ID" value="NZ_WBJX01000001.1"/>
</dbReference>
<gene>
    <name evidence="2" type="ORF">F8O03_03760</name>
</gene>